<dbReference type="Proteomes" id="UP001501436">
    <property type="component" value="Unassembled WGS sequence"/>
</dbReference>
<dbReference type="RefSeq" id="WP_345329963.1">
    <property type="nucleotide sequence ID" value="NZ_BAABJI010000001.1"/>
</dbReference>
<name>A0ABP9FN91_9SPHI</name>
<proteinExistence type="predicted"/>
<organism evidence="1 2">
    <name type="scientific">Mucilaginibacter defluvii</name>
    <dbReference type="NCBI Taxonomy" id="1196019"/>
    <lineage>
        <taxon>Bacteria</taxon>
        <taxon>Pseudomonadati</taxon>
        <taxon>Bacteroidota</taxon>
        <taxon>Sphingobacteriia</taxon>
        <taxon>Sphingobacteriales</taxon>
        <taxon>Sphingobacteriaceae</taxon>
        <taxon>Mucilaginibacter</taxon>
    </lineage>
</organism>
<comment type="caution">
    <text evidence="1">The sequence shown here is derived from an EMBL/GenBank/DDBJ whole genome shotgun (WGS) entry which is preliminary data.</text>
</comment>
<reference evidence="2" key="1">
    <citation type="journal article" date="2019" name="Int. J. Syst. Evol. Microbiol.">
        <title>The Global Catalogue of Microorganisms (GCM) 10K type strain sequencing project: providing services to taxonomists for standard genome sequencing and annotation.</title>
        <authorList>
            <consortium name="The Broad Institute Genomics Platform"/>
            <consortium name="The Broad Institute Genome Sequencing Center for Infectious Disease"/>
            <person name="Wu L."/>
            <person name="Ma J."/>
        </authorList>
    </citation>
    <scope>NUCLEOTIDE SEQUENCE [LARGE SCALE GENOMIC DNA]</scope>
    <source>
        <strain evidence="2">JCM 18283</strain>
    </source>
</reference>
<dbReference type="PROSITE" id="PS51257">
    <property type="entry name" value="PROKAR_LIPOPROTEIN"/>
    <property type="match status" value="1"/>
</dbReference>
<evidence type="ECO:0000313" key="1">
    <source>
        <dbReference type="EMBL" id="GAA4909853.1"/>
    </source>
</evidence>
<protein>
    <recommendedName>
        <fullName evidence="3">Fimbrillin-A associated anchor protein Mfa1/Mfa2</fullName>
    </recommendedName>
</protein>
<evidence type="ECO:0000313" key="2">
    <source>
        <dbReference type="Proteomes" id="UP001501436"/>
    </source>
</evidence>
<dbReference type="EMBL" id="BAABJI010000001">
    <property type="protein sequence ID" value="GAA4909853.1"/>
    <property type="molecule type" value="Genomic_DNA"/>
</dbReference>
<gene>
    <name evidence="1" type="ORF">GCM10023313_11190</name>
</gene>
<accession>A0ABP9FN91</accession>
<keyword evidence="2" id="KW-1185">Reference proteome</keyword>
<sequence>MKHSLLLCAALILLFCSCSKEKRITPGDGGKKYPVKFDVSGFTQIYEPQGGATGKVRTEDVDSLPVTTLAYVVFKDNQIVSIKTSKKGDVGFGTFTDELSPGSYQIALGGGSPAVVYIQNNTYQSDFGAALLYGDDLFFKKVPLTVTNTAVTQAIELKRISSQLVVNINDAIPANVSSIRVSLKDTTGYIMTKQQYFSYNERTVTKQISAADAGKINYRIVVNNSHNVTPFTITVSYVQSGKTVSKVISNVVCKTNMRTILSGNLFGSSSTDFDMKIDRDWNAPVYIDF</sequence>
<evidence type="ECO:0008006" key="3">
    <source>
        <dbReference type="Google" id="ProtNLM"/>
    </source>
</evidence>